<dbReference type="OrthoDB" id="9793802at2"/>
<dbReference type="InterPro" id="IPR058531">
    <property type="entry name" value="Baseplate_J_M"/>
</dbReference>
<evidence type="ECO:0000313" key="4">
    <source>
        <dbReference type="Proteomes" id="UP000002601"/>
    </source>
</evidence>
<dbReference type="PANTHER" id="PTHR35862">
    <property type="entry name" value="FELS-2 PROPHAGE PROTEIN"/>
    <property type="match status" value="1"/>
</dbReference>
<dbReference type="STRING" id="526222.Desal_2121"/>
<dbReference type="PIRSF" id="PIRSF020481">
    <property type="entry name" value="BAP"/>
    <property type="match status" value="1"/>
</dbReference>
<organism evidence="3 4">
    <name type="scientific">Maridesulfovibrio salexigens (strain ATCC 14822 / DSM 2638 / NCIMB 8403 / VKM B-1763)</name>
    <name type="common">Desulfovibrio salexigens</name>
    <dbReference type="NCBI Taxonomy" id="526222"/>
    <lineage>
        <taxon>Bacteria</taxon>
        <taxon>Pseudomonadati</taxon>
        <taxon>Thermodesulfobacteriota</taxon>
        <taxon>Desulfovibrionia</taxon>
        <taxon>Desulfovibrionales</taxon>
        <taxon>Desulfovibrionaceae</taxon>
        <taxon>Maridesulfovibrio</taxon>
    </lineage>
</organism>
<dbReference type="InterPro" id="IPR058530">
    <property type="entry name" value="Baseplate_J-like_C"/>
</dbReference>
<dbReference type="PANTHER" id="PTHR35862:SF1">
    <property type="entry name" value="FELS-2 PROPHAGE PROTEIN"/>
    <property type="match status" value="1"/>
</dbReference>
<dbReference type="InterPro" id="IPR014507">
    <property type="entry name" value="Baseplate_assembly_J_pred"/>
</dbReference>
<dbReference type="eggNOG" id="COG3948">
    <property type="taxonomic scope" value="Bacteria"/>
</dbReference>
<feature type="domain" description="Baseplate J-like C-terminal" evidence="2">
    <location>
        <begin position="209"/>
        <end position="289"/>
    </location>
</feature>
<dbReference type="RefSeq" id="WP_015851997.1">
    <property type="nucleotide sequence ID" value="NC_012881.1"/>
</dbReference>
<name>C6BVX8_MARSD</name>
<protein>
    <submittedName>
        <fullName evidence="3">Baseplate J family protein</fullName>
    </submittedName>
</protein>
<gene>
    <name evidence="3" type="ordered locus">Desal_2121</name>
</gene>
<proteinExistence type="predicted"/>
<dbReference type="InterPro" id="IPR052726">
    <property type="entry name" value="Phage_Baseplate_Hub"/>
</dbReference>
<dbReference type="KEGG" id="dsa:Desal_2121"/>
<reference evidence="3 4" key="1">
    <citation type="submission" date="2009-06" db="EMBL/GenBank/DDBJ databases">
        <title>Complete sequence of Desulfovibrio salexigens DSM 2638.</title>
        <authorList>
            <consortium name="US DOE Joint Genome Institute"/>
            <person name="Lucas S."/>
            <person name="Copeland A."/>
            <person name="Lapidus A."/>
            <person name="Glavina del Rio T."/>
            <person name="Tice H."/>
            <person name="Bruce D."/>
            <person name="Goodwin L."/>
            <person name="Pitluck S."/>
            <person name="Munk A.C."/>
            <person name="Brettin T."/>
            <person name="Detter J.C."/>
            <person name="Han C."/>
            <person name="Tapia R."/>
            <person name="Larimer F."/>
            <person name="Land M."/>
            <person name="Hauser L."/>
            <person name="Kyrpides N."/>
            <person name="Anderson I."/>
            <person name="Wall J.D."/>
            <person name="Arkin A.P."/>
            <person name="Dehal P."/>
            <person name="Chivian D."/>
            <person name="Giles B."/>
            <person name="Hazen T.C."/>
        </authorList>
    </citation>
    <scope>NUCLEOTIDE SEQUENCE [LARGE SCALE GENOMIC DNA]</scope>
    <source>
        <strain evidence="4">ATCC 14822 / DSM 2638 / NCIMB 8403 / VKM B-1763</strain>
    </source>
</reference>
<dbReference type="EMBL" id="CP001649">
    <property type="protein sequence ID" value="ACS80181.1"/>
    <property type="molecule type" value="Genomic_DNA"/>
</dbReference>
<accession>C6BVX8</accession>
<sequence length="292" mass="31131">MSNTPIDMSKVPVPDAVEVLDVETIIQETVADYTAECPEYTAVLESDPIQALLQVVAYREINLRQRVNEGVRACMVATALKADLDNLGALAPVTRKVLDPGDPDASPPVAPTYEEDEEFRARVQLAPESFSVAGPDGAYEFYALTVPAVRGAKALTPTPGHVDVYVLSRDGNGIPDSEILTAVDSVVNDREIRPLTDHVTVKPAEIVDYAVNAKLYIQSGPAPAAVVETAWQAVSEFVTARHVLGGTVPLSGIYAALHVEGVARVELISPVADLAMQKQQAAYCTAITVEVG</sequence>
<evidence type="ECO:0000259" key="2">
    <source>
        <dbReference type="Pfam" id="PF26079"/>
    </source>
</evidence>
<dbReference type="Proteomes" id="UP000002601">
    <property type="component" value="Chromosome"/>
</dbReference>
<evidence type="ECO:0000313" key="3">
    <source>
        <dbReference type="EMBL" id="ACS80181.1"/>
    </source>
</evidence>
<dbReference type="Pfam" id="PF26079">
    <property type="entry name" value="Baseplate_J_C"/>
    <property type="match status" value="1"/>
</dbReference>
<keyword evidence="4" id="KW-1185">Reference proteome</keyword>
<dbReference type="Pfam" id="PF26078">
    <property type="entry name" value="Baseplate_J_M"/>
    <property type="match status" value="1"/>
</dbReference>
<dbReference type="AlphaFoldDB" id="C6BVX8"/>
<evidence type="ECO:0000259" key="1">
    <source>
        <dbReference type="Pfam" id="PF26078"/>
    </source>
</evidence>
<feature type="domain" description="Baseplate J-like central" evidence="1">
    <location>
        <begin position="132"/>
        <end position="203"/>
    </location>
</feature>
<dbReference type="HOGENOM" id="CLU_046415_0_0_7"/>